<evidence type="ECO:0000256" key="2">
    <source>
        <dbReference type="ARBA" id="ARBA00022833"/>
    </source>
</evidence>
<dbReference type="InterPro" id="IPR051618">
    <property type="entry name" value="Actin-binding_LIM"/>
</dbReference>
<dbReference type="GO" id="GO:0030032">
    <property type="term" value="P:lamellipodium assembly"/>
    <property type="evidence" value="ECO:0007669"/>
    <property type="project" value="TreeGrafter"/>
</dbReference>
<keyword evidence="2 4" id="KW-0862">Zinc</keyword>
<feature type="region of interest" description="Disordered" evidence="5">
    <location>
        <begin position="63"/>
        <end position="93"/>
    </location>
</feature>
<proteinExistence type="predicted"/>
<keyword evidence="3 4" id="KW-0440">LIM domain</keyword>
<feature type="compositionally biased region" description="Basic and acidic residues" evidence="5">
    <location>
        <begin position="80"/>
        <end position="93"/>
    </location>
</feature>
<evidence type="ECO:0000256" key="4">
    <source>
        <dbReference type="PROSITE-ProRule" id="PRU00125"/>
    </source>
</evidence>
<dbReference type="SMART" id="SM00132">
    <property type="entry name" value="LIM"/>
    <property type="match status" value="3"/>
</dbReference>
<dbReference type="Pfam" id="PF02209">
    <property type="entry name" value="VHP"/>
    <property type="match status" value="1"/>
</dbReference>
<reference evidence="9" key="1">
    <citation type="submission" date="2024-02" db="UniProtKB">
        <authorList>
            <consortium name="WormBaseParasite"/>
        </authorList>
    </citation>
    <scope>IDENTIFICATION</scope>
</reference>
<dbReference type="SUPFAM" id="SSF47050">
    <property type="entry name" value="VHP, Villin headpiece domain"/>
    <property type="match status" value="1"/>
</dbReference>
<keyword evidence="1 4" id="KW-0479">Metal-binding</keyword>
<keyword evidence="8" id="KW-1185">Reference proteome</keyword>
<dbReference type="GO" id="GO:0051015">
    <property type="term" value="F:actin filament binding"/>
    <property type="evidence" value="ECO:0007669"/>
    <property type="project" value="TreeGrafter"/>
</dbReference>
<evidence type="ECO:0000256" key="1">
    <source>
        <dbReference type="ARBA" id="ARBA00022723"/>
    </source>
</evidence>
<dbReference type="SUPFAM" id="SSF57716">
    <property type="entry name" value="Glucocorticoid receptor-like (DNA-binding domain)"/>
    <property type="match status" value="3"/>
</dbReference>
<feature type="compositionally biased region" description="Polar residues" evidence="5">
    <location>
        <begin position="63"/>
        <end position="79"/>
    </location>
</feature>
<evidence type="ECO:0000259" key="7">
    <source>
        <dbReference type="PROSITE" id="PS51089"/>
    </source>
</evidence>
<organism evidence="8 9">
    <name type="scientific">Mesorhabditis belari</name>
    <dbReference type="NCBI Taxonomy" id="2138241"/>
    <lineage>
        <taxon>Eukaryota</taxon>
        <taxon>Metazoa</taxon>
        <taxon>Ecdysozoa</taxon>
        <taxon>Nematoda</taxon>
        <taxon>Chromadorea</taxon>
        <taxon>Rhabditida</taxon>
        <taxon>Rhabditina</taxon>
        <taxon>Rhabditomorpha</taxon>
        <taxon>Rhabditoidea</taxon>
        <taxon>Rhabditidae</taxon>
        <taxon>Mesorhabditinae</taxon>
        <taxon>Mesorhabditis</taxon>
    </lineage>
</organism>
<sequence>MGKKCDVCKKKCSGDILKSGDKYFHLDCFVCRECRRQLNETGFYTTSDGIYLCPEDYRRLAKTTPQEEQGRKSTTQPSSKQKEQEPRHEFHQLRDSTNALNERRPSSPLSPQTCAACDQALHTGQILLALGQSWHVFCFKCIECGAVLHGEYMSHQGKPLCIRDYNEKHGVRCYECQKFIAGKVLQAGGYKFHPTCARCSRCGDHFGDGQEMYMQGDEIWHPHCETSRTTEDIAPSKKATLTAKKTNTKYQATFGQHLAYTFLLPEAEQTYLKHPIPPHDPHVPQFHVPQGPIKIRKSRLALLKTGMQRLTEDMTKDQLPRAKSPHMDNEEPIELAHYPAAQVPDPSKLPPIEREDFPAPPFPYAVEELKRRLSTSSIENEISDDEEELSEKETDEKLKKTVKQLEQYEDSSIAAVIRQNIEESQKKQRLPLHWDPRNASRTPSAKKMPHLRFRYDTPINASPSRHLSRPRPWVAWQGGERMQGNTLPCFHVPESRSSTMRPATLPTGAYYGHTTSMENLDTTISSHYSENIPSTGTMPGARSAGEVKSSLRSSLPDMSKPVKTYSLQTLQTCNKEMPDDIDRQHLERHLRREDFEEIFGMSPIEFYKLPEWKRINLKRKAKLF</sequence>
<dbReference type="GO" id="GO:0046872">
    <property type="term" value="F:metal ion binding"/>
    <property type="evidence" value="ECO:0007669"/>
    <property type="project" value="UniProtKB-KW"/>
</dbReference>
<dbReference type="Gene3D" id="2.10.110.10">
    <property type="entry name" value="Cysteine Rich Protein"/>
    <property type="match status" value="3"/>
</dbReference>
<dbReference type="PROSITE" id="PS00478">
    <property type="entry name" value="LIM_DOMAIN_1"/>
    <property type="match status" value="3"/>
</dbReference>
<feature type="domain" description="LIM zinc-binding" evidence="6">
    <location>
        <begin position="112"/>
        <end position="171"/>
    </location>
</feature>
<dbReference type="CDD" id="cd09330">
    <property type="entry name" value="LIM4_abLIM"/>
    <property type="match status" value="1"/>
</dbReference>
<dbReference type="SMART" id="SM00153">
    <property type="entry name" value="VHP"/>
    <property type="match status" value="1"/>
</dbReference>
<name>A0AAF3ENT6_9BILA</name>
<protein>
    <submittedName>
        <fullName evidence="9">Actin-binding LIM protein 1</fullName>
    </submittedName>
</protein>
<accession>A0AAF3ENT6</accession>
<dbReference type="FunFam" id="1.10.950.10:FF:000009">
    <property type="entry name" value="Unc-115 protein"/>
    <property type="match status" value="1"/>
</dbReference>
<dbReference type="FunFam" id="2.10.110.10:FF:000055">
    <property type="entry name" value="Actin binding LIM protein 1"/>
    <property type="match status" value="1"/>
</dbReference>
<dbReference type="Pfam" id="PF00412">
    <property type="entry name" value="LIM"/>
    <property type="match status" value="3"/>
</dbReference>
<feature type="domain" description="LIM zinc-binding" evidence="6">
    <location>
        <begin position="3"/>
        <end position="63"/>
    </location>
</feature>
<evidence type="ECO:0000313" key="8">
    <source>
        <dbReference type="Proteomes" id="UP000887575"/>
    </source>
</evidence>
<feature type="compositionally biased region" description="Acidic residues" evidence="5">
    <location>
        <begin position="381"/>
        <end position="390"/>
    </location>
</feature>
<dbReference type="FunFam" id="2.10.110.10:FF:000080">
    <property type="entry name" value="actin-binding LIM protein 1 isoform X6"/>
    <property type="match status" value="1"/>
</dbReference>
<dbReference type="Gene3D" id="1.10.950.10">
    <property type="entry name" value="Villin headpiece domain"/>
    <property type="match status" value="1"/>
</dbReference>
<evidence type="ECO:0000256" key="3">
    <source>
        <dbReference type="ARBA" id="ARBA00023038"/>
    </source>
</evidence>
<feature type="region of interest" description="Disordered" evidence="5">
    <location>
        <begin position="377"/>
        <end position="397"/>
    </location>
</feature>
<dbReference type="CDD" id="cd09329">
    <property type="entry name" value="LIM3_abLIM"/>
    <property type="match status" value="1"/>
</dbReference>
<dbReference type="PANTHER" id="PTHR24213:SF9">
    <property type="entry name" value="UNCOORDINATED 115A, ISOFORM B-RELATED"/>
    <property type="match status" value="1"/>
</dbReference>
<dbReference type="PROSITE" id="PS51089">
    <property type="entry name" value="HP"/>
    <property type="match status" value="1"/>
</dbReference>
<dbReference type="AlphaFoldDB" id="A0AAF3ENT6"/>
<dbReference type="InterPro" id="IPR036886">
    <property type="entry name" value="Villin_headpiece_dom_sf"/>
</dbReference>
<dbReference type="Proteomes" id="UP000887575">
    <property type="component" value="Unassembled WGS sequence"/>
</dbReference>
<dbReference type="PANTHER" id="PTHR24213">
    <property type="entry name" value="ACTIN-BINDING LIM PROTEIN"/>
    <property type="match status" value="1"/>
</dbReference>
<dbReference type="WBParaSite" id="MBELARI_LOCUS15719">
    <property type="protein sequence ID" value="MBELARI_LOCUS15719"/>
    <property type="gene ID" value="MBELARI_LOCUS15719"/>
</dbReference>
<evidence type="ECO:0000259" key="6">
    <source>
        <dbReference type="PROSITE" id="PS50023"/>
    </source>
</evidence>
<dbReference type="InterPro" id="IPR001781">
    <property type="entry name" value="Znf_LIM"/>
</dbReference>
<dbReference type="GO" id="GO:0015629">
    <property type="term" value="C:actin cytoskeleton"/>
    <property type="evidence" value="ECO:0007669"/>
    <property type="project" value="TreeGrafter"/>
</dbReference>
<dbReference type="PROSITE" id="PS50023">
    <property type="entry name" value="LIM_DOMAIN_2"/>
    <property type="match status" value="2"/>
</dbReference>
<dbReference type="InterPro" id="IPR003128">
    <property type="entry name" value="Villin_headpiece"/>
</dbReference>
<evidence type="ECO:0000313" key="9">
    <source>
        <dbReference type="WBParaSite" id="MBELARI_LOCUS15719"/>
    </source>
</evidence>
<evidence type="ECO:0000256" key="5">
    <source>
        <dbReference type="SAM" id="MobiDB-lite"/>
    </source>
</evidence>
<feature type="domain" description="HP" evidence="7">
    <location>
        <begin position="559"/>
        <end position="624"/>
    </location>
</feature>
<dbReference type="GO" id="GO:0007010">
    <property type="term" value="P:cytoskeleton organization"/>
    <property type="evidence" value="ECO:0007669"/>
    <property type="project" value="InterPro"/>
</dbReference>